<dbReference type="Proteomes" id="UP001500620">
    <property type="component" value="Unassembled WGS sequence"/>
</dbReference>
<keyword evidence="2" id="KW-0812">Transmembrane</keyword>
<dbReference type="InterPro" id="IPR013783">
    <property type="entry name" value="Ig-like_fold"/>
</dbReference>
<organism evidence="3 4">
    <name type="scientific">Dactylosporangium darangshiense</name>
    <dbReference type="NCBI Taxonomy" id="579108"/>
    <lineage>
        <taxon>Bacteria</taxon>
        <taxon>Bacillati</taxon>
        <taxon>Actinomycetota</taxon>
        <taxon>Actinomycetes</taxon>
        <taxon>Micromonosporales</taxon>
        <taxon>Micromonosporaceae</taxon>
        <taxon>Dactylosporangium</taxon>
    </lineage>
</organism>
<accession>A0ABP8DRV6</accession>
<feature type="compositionally biased region" description="Low complexity" evidence="1">
    <location>
        <begin position="107"/>
        <end position="121"/>
    </location>
</feature>
<dbReference type="EMBL" id="BAABAT010000054">
    <property type="protein sequence ID" value="GAA4262713.1"/>
    <property type="molecule type" value="Genomic_DNA"/>
</dbReference>
<evidence type="ECO:0000313" key="3">
    <source>
        <dbReference type="EMBL" id="GAA4262713.1"/>
    </source>
</evidence>
<reference evidence="4" key="1">
    <citation type="journal article" date="2019" name="Int. J. Syst. Evol. Microbiol.">
        <title>The Global Catalogue of Microorganisms (GCM) 10K type strain sequencing project: providing services to taxonomists for standard genome sequencing and annotation.</title>
        <authorList>
            <consortium name="The Broad Institute Genomics Platform"/>
            <consortium name="The Broad Institute Genome Sequencing Center for Infectious Disease"/>
            <person name="Wu L."/>
            <person name="Ma J."/>
        </authorList>
    </citation>
    <scope>NUCLEOTIDE SEQUENCE [LARGE SCALE GENOMIC DNA]</scope>
    <source>
        <strain evidence="4">JCM 17441</strain>
    </source>
</reference>
<sequence>MADDYDNLLDAAFAGFSAAAAPHVKLAGMDPVRRTVRHRRTVRVTVASAVAVIAVIAPVAAFAARDRGADGPPLPGGSASVQLSPPPGSPSPSVVIQQSPPESPRNTDTTPPSAAGGPPIASTAVDCAHPATGGLVSAADLCNLTFTLPAEDQIGPCPTGNLTFKDGRSGNVQLLRTLQADLGSIGDGRPETVGLYYCGGSNPGTAALVVFDRVGADIRAVDGFPSYSEAPGAIQWVEDLGADGSGELWLRVSDRVGGGMHPITVTMQWRIYQWGGDKFKQVGGSTSFTSPDRGVTVASTLRALPASGSSHHGALTVTVRNTGSAPVADVSVRVLLSWMTAPQGDCPVVRTETGGGDRMNLCSAGTLAPGASKTFTLRYDWTQEQADAYAAGGQDPTGLAMMLFGDQRVGTYDLPPMSKN</sequence>
<keyword evidence="2" id="KW-1133">Transmembrane helix</keyword>
<evidence type="ECO:0000313" key="4">
    <source>
        <dbReference type="Proteomes" id="UP001500620"/>
    </source>
</evidence>
<keyword evidence="4" id="KW-1185">Reference proteome</keyword>
<comment type="caution">
    <text evidence="3">The sequence shown here is derived from an EMBL/GenBank/DDBJ whole genome shotgun (WGS) entry which is preliminary data.</text>
</comment>
<feature type="transmembrane region" description="Helical" evidence="2">
    <location>
        <begin position="42"/>
        <end position="64"/>
    </location>
</feature>
<gene>
    <name evidence="3" type="ORF">GCM10022255_100700</name>
</gene>
<dbReference type="RefSeq" id="WP_345140511.1">
    <property type="nucleotide sequence ID" value="NZ_BAABAT010000054.1"/>
</dbReference>
<dbReference type="Gene3D" id="2.60.40.10">
    <property type="entry name" value="Immunoglobulins"/>
    <property type="match status" value="1"/>
</dbReference>
<evidence type="ECO:0000256" key="1">
    <source>
        <dbReference type="SAM" id="MobiDB-lite"/>
    </source>
</evidence>
<proteinExistence type="predicted"/>
<evidence type="ECO:0008006" key="5">
    <source>
        <dbReference type="Google" id="ProtNLM"/>
    </source>
</evidence>
<keyword evidence="2" id="KW-0472">Membrane</keyword>
<evidence type="ECO:0000256" key="2">
    <source>
        <dbReference type="SAM" id="Phobius"/>
    </source>
</evidence>
<name>A0ABP8DRV6_9ACTN</name>
<feature type="region of interest" description="Disordered" evidence="1">
    <location>
        <begin position="70"/>
        <end position="121"/>
    </location>
</feature>
<feature type="compositionally biased region" description="Low complexity" evidence="1">
    <location>
        <begin position="91"/>
        <end position="100"/>
    </location>
</feature>
<protein>
    <recommendedName>
        <fullName evidence="5">DUF11 domain-containing protein</fullName>
    </recommendedName>
</protein>